<sequence>MENKHNLGETMYHQRLARPEDAIAIAPLWRDFAQRRSQADPSMNLKPDFDYEGYVRYQLKKPLSFGFVLEYEQQIVGFLFTYVYDETPPPQISALEMWENPFIPRRVGAVLGMYVKEKHRKPDTINLLIKAAIAKAEELKVSDIDLLISIDQQGIQVLLERLGFVKAAIQYTKHFNISDKNLPNLHQAHLRLREKEVIPTGTIVLRDIKTQEIVKNSQGKPIFLEPVRDAAGKALTSSMGLPIYPLPLRDPNTHNLVFDEEENLILCPILQELGGEVVEFGGIPQFCPPVYEQIAGKLCLKQDSNGNYVFAEVERDESGKIRRLPEGKPLFKSTN</sequence>
<feature type="domain" description="N-acetyltransferase" evidence="1">
    <location>
        <begin position="12"/>
        <end position="183"/>
    </location>
</feature>
<comment type="caution">
    <text evidence="2">The sequence shown here is derived from an EMBL/GenBank/DDBJ whole genome shotgun (WGS) entry which is preliminary data.</text>
</comment>
<accession>A0A510PPM4</accession>
<reference evidence="2 3" key="1">
    <citation type="journal article" date="2019" name="Appl. Environ. Microbiol.">
        <title>Co-occurrence of broad and narrow host-range viruses infecting the toxic bloom-forming cyanobacterium Microcystis aeruginosa.</title>
        <authorList>
            <person name="Morimoto D."/>
            <person name="Tominaga K."/>
            <person name="Nishimura Y."/>
            <person name="Yoshida N."/>
            <person name="Kimura S."/>
            <person name="Sako Y."/>
            <person name="Yoshida T."/>
        </authorList>
    </citation>
    <scope>NUCLEOTIDE SEQUENCE [LARGE SCALE GENOMIC DNA]</scope>
    <source>
        <strain evidence="2 3">11-30S32</strain>
    </source>
</reference>
<dbReference type="PROSITE" id="PS51186">
    <property type="entry name" value="GNAT"/>
    <property type="match status" value="1"/>
</dbReference>
<protein>
    <submittedName>
        <fullName evidence="2">N-acetyltransferase</fullName>
    </submittedName>
</protein>
<keyword evidence="2" id="KW-0808">Transferase</keyword>
<evidence type="ECO:0000313" key="2">
    <source>
        <dbReference type="EMBL" id="GCA95822.1"/>
    </source>
</evidence>
<dbReference type="InterPro" id="IPR016181">
    <property type="entry name" value="Acyl_CoA_acyltransferase"/>
</dbReference>
<evidence type="ECO:0000313" key="3">
    <source>
        <dbReference type="Proteomes" id="UP000321223"/>
    </source>
</evidence>
<dbReference type="SUPFAM" id="SSF55729">
    <property type="entry name" value="Acyl-CoA N-acyltransferases (Nat)"/>
    <property type="match status" value="1"/>
</dbReference>
<evidence type="ECO:0000259" key="1">
    <source>
        <dbReference type="PROSITE" id="PS51186"/>
    </source>
</evidence>
<dbReference type="Gene3D" id="3.40.630.30">
    <property type="match status" value="1"/>
</dbReference>
<dbReference type="EMBL" id="BHVU01000481">
    <property type="protein sequence ID" value="GCA95822.1"/>
    <property type="molecule type" value="Genomic_DNA"/>
</dbReference>
<dbReference type="RefSeq" id="WP_147073760.1">
    <property type="nucleotide sequence ID" value="NZ_BHVU01000481.1"/>
</dbReference>
<name>A0A510PPM4_MICAE</name>
<dbReference type="Pfam" id="PF00583">
    <property type="entry name" value="Acetyltransf_1"/>
    <property type="match status" value="1"/>
</dbReference>
<dbReference type="InterPro" id="IPR000182">
    <property type="entry name" value="GNAT_dom"/>
</dbReference>
<dbReference type="GO" id="GO:0016747">
    <property type="term" value="F:acyltransferase activity, transferring groups other than amino-acyl groups"/>
    <property type="evidence" value="ECO:0007669"/>
    <property type="project" value="InterPro"/>
</dbReference>
<dbReference type="AlphaFoldDB" id="A0A510PPM4"/>
<gene>
    <name evidence="2" type="ORF">MAE30S32_44740</name>
</gene>
<dbReference type="Proteomes" id="UP000321223">
    <property type="component" value="Unassembled WGS sequence"/>
</dbReference>
<organism evidence="2 3">
    <name type="scientific">Microcystis aeruginosa 11-30S32</name>
    <dbReference type="NCBI Taxonomy" id="2358142"/>
    <lineage>
        <taxon>Bacteria</taxon>
        <taxon>Bacillati</taxon>
        <taxon>Cyanobacteriota</taxon>
        <taxon>Cyanophyceae</taxon>
        <taxon>Oscillatoriophycideae</taxon>
        <taxon>Chroococcales</taxon>
        <taxon>Microcystaceae</taxon>
        <taxon>Microcystis</taxon>
    </lineage>
</organism>
<proteinExistence type="predicted"/>